<feature type="domain" description="Meiotically up-regulated protein Msb1/Mug8" evidence="2">
    <location>
        <begin position="131"/>
        <end position="360"/>
    </location>
</feature>
<feature type="region of interest" description="Disordered" evidence="1">
    <location>
        <begin position="721"/>
        <end position="747"/>
    </location>
</feature>
<feature type="compositionally biased region" description="Polar residues" evidence="1">
    <location>
        <begin position="793"/>
        <end position="804"/>
    </location>
</feature>
<dbReference type="AlphaFoldDB" id="A0A0H2RSG1"/>
<name>A0A0H2RSG1_9AGAM</name>
<sequence length="1230" mass="133929">MPSIFTRARTTSTKNLPKAPYDADLTFGGGVGGSPDEFGRVHSRPPPTPSKGDRKAKDDKRTRAQSTTDKGRRSAAATSSYSAAGGDVSFDGDGPGLEDGYLPTQIVPPPEDGQQAYGHLSFESHVILGVEEVTKLVEVIAEELGARGLTTPFLLSNNALDISTHTIKRLISSFLYSVNPSLLSPASQGLGISFSDFRDEVRFAGPHELGMVLRWGLARVVRVARGVEMRGLINWDDYLVWRRMEQDSNYDKTEFASFLDLVPIQIRSLLLTLFSLLQRLLANSTSSGLSPPALASHFGPLLFGLNNGLHQSPGSLTFQGSYTSYLRACHATEHVLLAFVRLQIAQTPPSSAPPRRLLSWVTGYPAMLASPEALERGIPRRDAKTVRIASVRRNVRAYSPDLVLSAVGWAKGPEGMNMRNTKLWNRVAPIVPEDRMGERMETRYSDAFRKKMDLPANFHPLTGVSSAGSALSTPSLSTSSTASSKSLEEFGLGLGGLGFGGMAGGEEKFRSLSDKRWGDFETLGFGEGDVKKLQFDLNESARTERSMKRTTLTWADFSAAGFNRTETPLSATLQFSQPIVTTITQWPDNDKELSRKLKKAQKNMPAFGWDTEPVMDGREEIVEEGFIDVFCDLLYSGGWMDRNEEVFRDCNWALIELKSLPSSRTELKAGAFTVSPSSASDPRSSSVLLLVEEFVPHEYRAALASQGNKPTRNRLVSIPSLLSPNKHKASKQAKAATVNGRIGSSNRREAEFERLISGVGSATKVLTLDSARAKGAQPRTGTPLPGETGGGNISSPLMTTSNASAPALQHPSLSNKGPPPPLPHNSPASQKVSTPTTRRSRFKFPGAGGNRQGMLIPAEYDTVDFETRLASYSDDELNDDAGRPLNSKAKRLSKDDAWVDILVASNSKRMTDQDAELRPNSNSKRGLTVSGGSGGRSDPELASQEVAQALAAVRQLPQTDDEGDGGWDPRRDRPRSADLEDIEPVSAQSTNFKPEEKEEEEGDGESTVQFPQKKRLGYFDLHPERLQTDRASLNEGGDSYSADYRESTGNSFTEQPYDTSARSTTYSEDFEPTDDGSLRVVGSDIEAPAFIDVDPATSSRYTHEQTKSSEPSSGDGPSSSQGKTAALIEMYRERERQQQTQQQQQTAIPIVAPLAIPPKSRLPVRAASLPQQRDEPSVPVDVDGSDDASHEDFPIAQPIPPFVPSELGRASPSRYVHGAPLHNVLEEEEE</sequence>
<dbReference type="STRING" id="27342.A0A0H2RSG1"/>
<evidence type="ECO:0000313" key="3">
    <source>
        <dbReference type="EMBL" id="KLO07791.1"/>
    </source>
</evidence>
<keyword evidence="4" id="KW-1185">Reference proteome</keyword>
<dbReference type="OrthoDB" id="3362494at2759"/>
<feature type="compositionally biased region" description="Basic and acidic residues" evidence="1">
    <location>
        <begin position="51"/>
        <end position="62"/>
    </location>
</feature>
<dbReference type="InterPro" id="IPR012965">
    <property type="entry name" value="Msb1/Mug8_dom"/>
</dbReference>
<dbReference type="Proteomes" id="UP000053477">
    <property type="component" value="Unassembled WGS sequence"/>
</dbReference>
<feature type="region of interest" description="Disordered" evidence="1">
    <location>
        <begin position="1"/>
        <end position="101"/>
    </location>
</feature>
<evidence type="ECO:0000256" key="1">
    <source>
        <dbReference type="SAM" id="MobiDB-lite"/>
    </source>
</evidence>
<dbReference type="PANTHER" id="PTHR28093:SF1">
    <property type="entry name" value="MORPHOGENESIS-RELATED PROTEIN MSB1"/>
    <property type="match status" value="1"/>
</dbReference>
<feature type="region of interest" description="Disordered" evidence="1">
    <location>
        <begin position="910"/>
        <end position="1215"/>
    </location>
</feature>
<evidence type="ECO:0000313" key="4">
    <source>
        <dbReference type="Proteomes" id="UP000053477"/>
    </source>
</evidence>
<gene>
    <name evidence="3" type="ORF">SCHPADRAFT_909154</name>
</gene>
<dbReference type="InterPro" id="IPR037508">
    <property type="entry name" value="Msb1/Mug8"/>
</dbReference>
<protein>
    <recommendedName>
        <fullName evidence="2">Meiotically up-regulated protein Msb1/Mug8 domain-containing protein</fullName>
    </recommendedName>
</protein>
<feature type="compositionally biased region" description="Low complexity" evidence="1">
    <location>
        <begin position="74"/>
        <end position="84"/>
    </location>
</feature>
<feature type="compositionally biased region" description="Basic and acidic residues" evidence="1">
    <location>
        <begin position="967"/>
        <end position="978"/>
    </location>
</feature>
<accession>A0A0H2RSG1</accession>
<dbReference type="Pfam" id="PF08101">
    <property type="entry name" value="Msb1-Mug8_dom"/>
    <property type="match status" value="1"/>
</dbReference>
<organism evidence="3 4">
    <name type="scientific">Schizopora paradoxa</name>
    <dbReference type="NCBI Taxonomy" id="27342"/>
    <lineage>
        <taxon>Eukaryota</taxon>
        <taxon>Fungi</taxon>
        <taxon>Dikarya</taxon>
        <taxon>Basidiomycota</taxon>
        <taxon>Agaricomycotina</taxon>
        <taxon>Agaricomycetes</taxon>
        <taxon>Hymenochaetales</taxon>
        <taxon>Schizoporaceae</taxon>
        <taxon>Schizopora</taxon>
    </lineage>
</organism>
<reference evidence="3 4" key="1">
    <citation type="submission" date="2015-04" db="EMBL/GenBank/DDBJ databases">
        <title>Complete genome sequence of Schizopora paradoxa KUC8140, a cosmopolitan wood degrader in East Asia.</title>
        <authorList>
            <consortium name="DOE Joint Genome Institute"/>
            <person name="Min B."/>
            <person name="Park H."/>
            <person name="Jang Y."/>
            <person name="Kim J.-J."/>
            <person name="Kim K.H."/>
            <person name="Pangilinan J."/>
            <person name="Lipzen A."/>
            <person name="Riley R."/>
            <person name="Grigoriev I.V."/>
            <person name="Spatafora J.W."/>
            <person name="Choi I.-G."/>
        </authorList>
    </citation>
    <scope>NUCLEOTIDE SEQUENCE [LARGE SCALE GENOMIC DNA]</scope>
    <source>
        <strain evidence="3 4">KUC8140</strain>
    </source>
</reference>
<evidence type="ECO:0000259" key="2">
    <source>
        <dbReference type="Pfam" id="PF08101"/>
    </source>
</evidence>
<dbReference type="PANTHER" id="PTHR28093">
    <property type="entry name" value="MORPHOGENESIS-RELATED PROTEIN MSB1"/>
    <property type="match status" value="1"/>
</dbReference>
<proteinExistence type="predicted"/>
<feature type="compositionally biased region" description="Low complexity" evidence="1">
    <location>
        <begin position="1108"/>
        <end position="1120"/>
    </location>
</feature>
<feature type="compositionally biased region" description="Polar residues" evidence="1">
    <location>
        <begin position="1047"/>
        <end position="1067"/>
    </location>
</feature>
<dbReference type="EMBL" id="KQ086120">
    <property type="protein sequence ID" value="KLO07791.1"/>
    <property type="molecule type" value="Genomic_DNA"/>
</dbReference>
<feature type="compositionally biased region" description="Low complexity" evidence="1">
    <location>
        <begin position="1138"/>
        <end position="1158"/>
    </location>
</feature>
<feature type="compositionally biased region" description="Polar residues" evidence="1">
    <location>
        <begin position="828"/>
        <end position="837"/>
    </location>
</feature>
<dbReference type="InParanoid" id="A0A0H2RSG1"/>
<feature type="region of interest" description="Disordered" evidence="1">
    <location>
        <begin position="770"/>
        <end position="855"/>
    </location>
</feature>
<dbReference type="SUPFAM" id="SSF48350">
    <property type="entry name" value="GTPase activation domain, GAP"/>
    <property type="match status" value="1"/>
</dbReference>
<dbReference type="InterPro" id="IPR008936">
    <property type="entry name" value="Rho_GTPase_activation_prot"/>
</dbReference>